<dbReference type="SMART" id="SM00212">
    <property type="entry name" value="UBCc"/>
    <property type="match status" value="1"/>
</dbReference>
<dbReference type="Proteomes" id="UP000289738">
    <property type="component" value="Chromosome B08"/>
</dbReference>
<feature type="region of interest" description="Disordered" evidence="5">
    <location>
        <begin position="1066"/>
        <end position="1091"/>
    </location>
</feature>
<dbReference type="Gene3D" id="3.10.110.10">
    <property type="entry name" value="Ubiquitin Conjugating Enzyme"/>
    <property type="match status" value="2"/>
</dbReference>
<dbReference type="Pfam" id="PF00179">
    <property type="entry name" value="UQ_con"/>
    <property type="match status" value="1"/>
</dbReference>
<dbReference type="InterPro" id="IPR018289">
    <property type="entry name" value="MULE_transposase_dom"/>
</dbReference>
<evidence type="ECO:0000259" key="6">
    <source>
        <dbReference type="PROSITE" id="PS50127"/>
    </source>
</evidence>
<feature type="compositionally biased region" description="Low complexity" evidence="5">
    <location>
        <begin position="1134"/>
        <end position="1161"/>
    </location>
</feature>
<accession>A0A444Y6Y0</accession>
<feature type="compositionally biased region" description="Acidic residues" evidence="5">
    <location>
        <begin position="382"/>
        <end position="398"/>
    </location>
</feature>
<sequence length="1226" mass="138265">MTSARGGRPSSSSAPTYSWAPTTFVSASGKRIHREMVELNNDPPPHCSAGPKDDNLYHGIATIIGPLVVFKTRIYHCNVDTDGHVSLGMLKDGWSPALTITKVLTAIRSLLTNNPDPYKAVVPGIAHLYLENKAKHDIVAGEWTARFANLADTGIAMIDYLLGKACGRGYKVVGELRLLVLHERSHLWSGDREVSFDQVCTRKKFCFLGSVVFRMSYFSVTVYHHGSFGLEGGLLKYLGGETTVIDYCNEDEWSLIEVYDIVSRQGYLKKDIAAMWYKSLRGSTEEGLRMLRTDKDAMDMANIGVREDMVELYVVHKPSDIHEEVEDVDILGSTETTMQEQACGSNGPGPIVTFEAHSARHVETNSGPTVEEVNVGEKDGNDESDEEEEGSDGSEDEDYTPKGGVDDSSDSWSSDSRNGYCSEDSVAEVVFGDSDDDKEGAEGLVDVDIRVGDTREAGTTETQTDAAKESRGDNDRGKEKVAAGLGDEEEGYESEDFLDVPIVGDDEDDNNVAKRYPLHKQLKDMSEYKWEIGTLYVSREEFKDCATAYAVHTGRGLRFDKVDLRRVKVICVEGCNWFAYCGKMKNEQTWQLTSCHNKHSCSRELKIGIMHAKWLSKVFLNKIAENPKIKLSTLMKKAYSKWNVELTKSKAARVKQFALDELQGTYIEQYRRLYDYCHELLRSNPGSTVKLQVERPPEFASERPKPGVDLRPKFQRLYVCLDACKKSFMACRPIICLDGCFIKTPYGGQLLTAIGWDPNDQMLPIAYAVVEAETKDTWTWFLTNLCDDFGYDKIRSCTFMSDQQKGLVPTFDELIPGVDHRFCVRHLYSNFRKRFPGLQLKLMMWNAAKATYLQEWERRMAEIQSLDNGAYNHLMEIPTKYWCRHKFGTWSKCDTLVNNMCEVFNSVIVDAREKPIVSMLEDIRVYIMRRWADNRDRIIEYPREVLPRIRIKVEKQADASGKWVSTYAGRDKYEVTSIHGGKEKFVVDLKNHECSCRKFQLSGIPCAHAMTCIRKMCFNVDNFVANCYKKATYTECYQHVIYPLNGPNLWEKTPFDDVLPPIYRKPIGRPKLKRNKAADENPTKGGVSREGQNQKCSYCFARGHNKRTCPKKRKVAATASANKVAGSTRRASRFKSSTTTSTISSTISSQGSKQSQAAAKKTTVTRPKRKSSSNHVSSQQSQATSKKAKLTPSTTSLRVLPSPSKHISKSQLKFMARTPPKAWKKM</sequence>
<evidence type="ECO:0000313" key="9">
    <source>
        <dbReference type="Proteomes" id="UP000289738"/>
    </source>
</evidence>
<dbReference type="InterPro" id="IPR000608">
    <property type="entry name" value="UBC"/>
</dbReference>
<dbReference type="InterPro" id="IPR006564">
    <property type="entry name" value="Znf_PMZ"/>
</dbReference>
<dbReference type="STRING" id="3818.A0A444Y6Y0"/>
<evidence type="ECO:0000256" key="5">
    <source>
        <dbReference type="SAM" id="MobiDB-lite"/>
    </source>
</evidence>
<keyword evidence="3" id="KW-0862">Zinc</keyword>
<reference evidence="8 9" key="1">
    <citation type="submission" date="2019-01" db="EMBL/GenBank/DDBJ databases">
        <title>Sequencing of cultivated peanut Arachis hypogaea provides insights into genome evolution and oil improvement.</title>
        <authorList>
            <person name="Chen X."/>
        </authorList>
    </citation>
    <scope>NUCLEOTIDE SEQUENCE [LARGE SCALE GENOMIC DNA]</scope>
    <source>
        <strain evidence="9">cv. Fuhuasheng</strain>
        <tissue evidence="8">Leaves</tissue>
    </source>
</reference>
<dbReference type="AlphaFoldDB" id="A0A444Y6Y0"/>
<dbReference type="Pfam" id="PF04434">
    <property type="entry name" value="SWIM"/>
    <property type="match status" value="1"/>
</dbReference>
<feature type="domain" description="UBC core" evidence="6">
    <location>
        <begin position="1"/>
        <end position="149"/>
    </location>
</feature>
<dbReference type="Pfam" id="PF26130">
    <property type="entry name" value="PB1-like"/>
    <property type="match status" value="1"/>
</dbReference>
<dbReference type="InterPro" id="IPR007527">
    <property type="entry name" value="Znf_SWIM"/>
</dbReference>
<feature type="compositionally biased region" description="Basic residues" evidence="5">
    <location>
        <begin position="1066"/>
        <end position="1075"/>
    </location>
</feature>
<feature type="compositionally biased region" description="Low complexity" evidence="5">
    <location>
        <begin position="1173"/>
        <end position="1185"/>
    </location>
</feature>
<comment type="caution">
    <text evidence="8">The sequence shown here is derived from an EMBL/GenBank/DDBJ whole genome shotgun (WGS) entry which is preliminary data.</text>
</comment>
<dbReference type="SUPFAM" id="SSF54495">
    <property type="entry name" value="UBC-like"/>
    <property type="match status" value="1"/>
</dbReference>
<keyword evidence="2 4" id="KW-0863">Zinc-finger</keyword>
<evidence type="ECO:0000259" key="7">
    <source>
        <dbReference type="PROSITE" id="PS50966"/>
    </source>
</evidence>
<feature type="region of interest" description="Disordered" evidence="5">
    <location>
        <begin position="1110"/>
        <end position="1226"/>
    </location>
</feature>
<proteinExistence type="predicted"/>
<evidence type="ECO:0000256" key="3">
    <source>
        <dbReference type="ARBA" id="ARBA00022833"/>
    </source>
</evidence>
<dbReference type="EMBL" id="SDMP01000018">
    <property type="protein sequence ID" value="RYQ97721.1"/>
    <property type="molecule type" value="Genomic_DNA"/>
</dbReference>
<gene>
    <name evidence="8" type="ORF">Ahy_B08g093801</name>
</gene>
<dbReference type="GO" id="GO:0008270">
    <property type="term" value="F:zinc ion binding"/>
    <property type="evidence" value="ECO:0007669"/>
    <property type="project" value="UniProtKB-KW"/>
</dbReference>
<dbReference type="PANTHER" id="PTHR31973">
    <property type="entry name" value="POLYPROTEIN, PUTATIVE-RELATED"/>
    <property type="match status" value="1"/>
</dbReference>
<feature type="compositionally biased region" description="Basic and acidic residues" evidence="5">
    <location>
        <begin position="466"/>
        <end position="481"/>
    </location>
</feature>
<feature type="region of interest" description="Disordered" evidence="5">
    <location>
        <begin position="361"/>
        <end position="490"/>
    </location>
</feature>
<evidence type="ECO:0000256" key="4">
    <source>
        <dbReference type="PROSITE-ProRule" id="PRU00325"/>
    </source>
</evidence>
<dbReference type="SUPFAM" id="SSF57756">
    <property type="entry name" value="Retrovirus zinc finger-like domains"/>
    <property type="match status" value="1"/>
</dbReference>
<evidence type="ECO:0000313" key="8">
    <source>
        <dbReference type="EMBL" id="RYQ97721.1"/>
    </source>
</evidence>
<dbReference type="PROSITE" id="PS50966">
    <property type="entry name" value="ZF_SWIM"/>
    <property type="match status" value="1"/>
</dbReference>
<keyword evidence="9" id="KW-1185">Reference proteome</keyword>
<dbReference type="PANTHER" id="PTHR31973:SF191">
    <property type="entry name" value="OS05G0489400 PROTEIN"/>
    <property type="match status" value="1"/>
</dbReference>
<dbReference type="PROSITE" id="PS50127">
    <property type="entry name" value="UBC_2"/>
    <property type="match status" value="1"/>
</dbReference>
<dbReference type="GO" id="GO:0003676">
    <property type="term" value="F:nucleic acid binding"/>
    <property type="evidence" value="ECO:0007669"/>
    <property type="project" value="InterPro"/>
</dbReference>
<organism evidence="8 9">
    <name type="scientific">Arachis hypogaea</name>
    <name type="common">Peanut</name>
    <dbReference type="NCBI Taxonomy" id="3818"/>
    <lineage>
        <taxon>Eukaryota</taxon>
        <taxon>Viridiplantae</taxon>
        <taxon>Streptophyta</taxon>
        <taxon>Embryophyta</taxon>
        <taxon>Tracheophyta</taxon>
        <taxon>Spermatophyta</taxon>
        <taxon>Magnoliopsida</taxon>
        <taxon>eudicotyledons</taxon>
        <taxon>Gunneridae</taxon>
        <taxon>Pentapetalae</taxon>
        <taxon>rosids</taxon>
        <taxon>fabids</taxon>
        <taxon>Fabales</taxon>
        <taxon>Fabaceae</taxon>
        <taxon>Papilionoideae</taxon>
        <taxon>50 kb inversion clade</taxon>
        <taxon>dalbergioids sensu lato</taxon>
        <taxon>Dalbergieae</taxon>
        <taxon>Pterocarpus clade</taxon>
        <taxon>Arachis</taxon>
    </lineage>
</organism>
<keyword evidence="1" id="KW-0479">Metal-binding</keyword>
<dbReference type="Pfam" id="PF10551">
    <property type="entry name" value="MULE"/>
    <property type="match status" value="1"/>
</dbReference>
<dbReference type="InterPro" id="IPR016135">
    <property type="entry name" value="UBQ-conjugating_enzyme/RWD"/>
</dbReference>
<dbReference type="SMART" id="SM00575">
    <property type="entry name" value="ZnF_PMZ"/>
    <property type="match status" value="1"/>
</dbReference>
<dbReference type="InterPro" id="IPR036875">
    <property type="entry name" value="Znf_CCHC_sf"/>
</dbReference>
<feature type="domain" description="SWIM-type" evidence="7">
    <location>
        <begin position="985"/>
        <end position="1017"/>
    </location>
</feature>
<name>A0A444Y6Y0_ARAHY</name>
<protein>
    <recommendedName>
        <fullName evidence="10">SWIM-type domain-containing protein</fullName>
    </recommendedName>
</protein>
<evidence type="ECO:0000256" key="2">
    <source>
        <dbReference type="ARBA" id="ARBA00022771"/>
    </source>
</evidence>
<feature type="compositionally biased region" description="Basic and acidic residues" evidence="5">
    <location>
        <begin position="447"/>
        <end position="458"/>
    </location>
</feature>
<dbReference type="InterPro" id="IPR058594">
    <property type="entry name" value="PB1-like_dom_pln"/>
</dbReference>
<evidence type="ECO:0000256" key="1">
    <source>
        <dbReference type="ARBA" id="ARBA00022723"/>
    </source>
</evidence>
<evidence type="ECO:0008006" key="10">
    <source>
        <dbReference type="Google" id="ProtNLM"/>
    </source>
</evidence>